<feature type="transmembrane region" description="Helical" evidence="1">
    <location>
        <begin position="64"/>
        <end position="86"/>
    </location>
</feature>
<gene>
    <name evidence="2" type="ORF">ACFYG5_10155</name>
</gene>
<evidence type="ECO:0000256" key="1">
    <source>
        <dbReference type="SAM" id="Phobius"/>
    </source>
</evidence>
<accession>A0AB74UKR9</accession>
<feature type="transmembrane region" description="Helical" evidence="1">
    <location>
        <begin position="98"/>
        <end position="121"/>
    </location>
</feature>
<keyword evidence="1" id="KW-0812">Transmembrane</keyword>
<feature type="transmembrane region" description="Helical" evidence="1">
    <location>
        <begin position="34"/>
        <end position="52"/>
    </location>
</feature>
<feature type="transmembrane region" description="Helical" evidence="1">
    <location>
        <begin position="159"/>
        <end position="176"/>
    </location>
</feature>
<reference evidence="2" key="1">
    <citation type="submission" date="2024-10" db="EMBL/GenBank/DDBJ databases">
        <authorList>
            <person name="Lesea H.P."/>
            <person name="Kuehl J.V."/>
            <person name="Chandonia J.-M."/>
        </authorList>
    </citation>
    <scope>NUCLEOTIDE SEQUENCE</scope>
    <source>
        <strain evidence="2">FW102-FHT14D07</strain>
    </source>
</reference>
<dbReference type="EMBL" id="CP170721">
    <property type="protein sequence ID" value="XIA16940.1"/>
    <property type="molecule type" value="Genomic_DNA"/>
</dbReference>
<sequence>MSFAFLAIGVIGFSTTFFFPLARGTFVAPPLIHTHGALLFGWLLFFIAQSSLIQSKSILLHRRLGVFGACLCAAIVVSGVQVGLYATRRDLAGDGGSFVLGQFVNILIEMLLFGSLVAAAIALRRDGESHKRLVLLATISLLGPAWVRFRHIFPSVENPFLVFSIIADSVLLVAIARDLLTIKRVHPVYLWAGGAMIAVHMIELAAIESPAWQSTAKWLLGQAAA</sequence>
<name>A0AB74UKR9_9GAMM</name>
<dbReference type="AlphaFoldDB" id="A0AB74UKR9"/>
<keyword evidence="1" id="KW-1133">Transmembrane helix</keyword>
<dbReference type="RefSeq" id="WP_395117458.1">
    <property type="nucleotide sequence ID" value="NZ_CP170721.1"/>
</dbReference>
<organism evidence="2">
    <name type="scientific">Rhodanobacter sp. FW102-FHT14D07</name>
    <dbReference type="NCBI Taxonomy" id="3351462"/>
    <lineage>
        <taxon>Bacteria</taxon>
        <taxon>Pseudomonadati</taxon>
        <taxon>Pseudomonadota</taxon>
        <taxon>Gammaproteobacteria</taxon>
        <taxon>Lysobacterales</taxon>
        <taxon>Rhodanobacteraceae</taxon>
        <taxon>Rhodanobacter</taxon>
    </lineage>
</organism>
<proteinExistence type="predicted"/>
<feature type="transmembrane region" description="Helical" evidence="1">
    <location>
        <begin position="133"/>
        <end position="153"/>
    </location>
</feature>
<keyword evidence="1" id="KW-0472">Membrane</keyword>
<feature type="transmembrane region" description="Helical" evidence="1">
    <location>
        <begin position="188"/>
        <end position="207"/>
    </location>
</feature>
<protein>
    <submittedName>
        <fullName evidence="2">Uncharacterized protein</fullName>
    </submittedName>
</protein>
<evidence type="ECO:0000313" key="2">
    <source>
        <dbReference type="EMBL" id="XIA16940.1"/>
    </source>
</evidence>